<comment type="caution">
    <text evidence="7">The sequence shown here is derived from an EMBL/GenBank/DDBJ whole genome shotgun (WGS) entry which is preliminary data.</text>
</comment>
<evidence type="ECO:0000256" key="1">
    <source>
        <dbReference type="ARBA" id="ARBA00004141"/>
    </source>
</evidence>
<dbReference type="InterPro" id="IPR004923">
    <property type="entry name" value="FTR1/Fip1/EfeU"/>
</dbReference>
<comment type="similarity">
    <text evidence="2">Belongs to the oxidase-dependent Fe transporter (OFeT) (TC 9.A.10.1) family.</text>
</comment>
<protein>
    <submittedName>
        <fullName evidence="7">Iron permease</fullName>
    </submittedName>
</protein>
<feature type="transmembrane region" description="Helical" evidence="6">
    <location>
        <begin position="6"/>
        <end position="23"/>
    </location>
</feature>
<feature type="transmembrane region" description="Helical" evidence="6">
    <location>
        <begin position="145"/>
        <end position="166"/>
    </location>
</feature>
<feature type="transmembrane region" description="Helical" evidence="6">
    <location>
        <begin position="35"/>
        <end position="56"/>
    </location>
</feature>
<keyword evidence="4 6" id="KW-1133">Transmembrane helix</keyword>
<dbReference type="GO" id="GO:0033573">
    <property type="term" value="C:high-affinity iron permease complex"/>
    <property type="evidence" value="ECO:0007669"/>
    <property type="project" value="InterPro"/>
</dbReference>
<evidence type="ECO:0000313" key="7">
    <source>
        <dbReference type="EMBL" id="MBK1698208.1"/>
    </source>
</evidence>
<keyword evidence="3 6" id="KW-0812">Transmembrane</keyword>
<name>A0A934QJU9_9PROT</name>
<feature type="transmembrane region" description="Helical" evidence="6">
    <location>
        <begin position="178"/>
        <end position="201"/>
    </location>
</feature>
<dbReference type="EMBL" id="NRRE01000026">
    <property type="protein sequence ID" value="MBK1698208.1"/>
    <property type="molecule type" value="Genomic_DNA"/>
</dbReference>
<dbReference type="RefSeq" id="WP_027288669.1">
    <property type="nucleotide sequence ID" value="NZ_NRRE01000026.1"/>
</dbReference>
<comment type="subcellular location">
    <subcellularLocation>
        <location evidence="1">Membrane</location>
        <topology evidence="1">Multi-pass membrane protein</topology>
    </subcellularLocation>
</comment>
<reference evidence="7" key="2">
    <citation type="journal article" date="2020" name="Microorganisms">
        <title>Osmotic Adaptation and Compatible Solute Biosynthesis of Phototrophic Bacteria as Revealed from Genome Analyses.</title>
        <authorList>
            <person name="Imhoff J.F."/>
            <person name="Rahn T."/>
            <person name="Kunzel S."/>
            <person name="Keller A."/>
            <person name="Neulinger S.C."/>
        </authorList>
    </citation>
    <scope>NUCLEOTIDE SEQUENCE</scope>
    <source>
        <strain evidence="7">DSM 9154</strain>
    </source>
</reference>
<dbReference type="Proteomes" id="UP000778970">
    <property type="component" value="Unassembled WGS sequence"/>
</dbReference>
<evidence type="ECO:0000256" key="5">
    <source>
        <dbReference type="ARBA" id="ARBA00023136"/>
    </source>
</evidence>
<dbReference type="Pfam" id="PF03239">
    <property type="entry name" value="FTR1"/>
    <property type="match status" value="1"/>
</dbReference>
<dbReference type="PANTHER" id="PTHR31632:SF2">
    <property type="entry name" value="PLASMA MEMBRANE IRON PERMEASE"/>
    <property type="match status" value="1"/>
</dbReference>
<organism evidence="7 8">
    <name type="scientific">Rhodovibrio salinarum</name>
    <dbReference type="NCBI Taxonomy" id="1087"/>
    <lineage>
        <taxon>Bacteria</taxon>
        <taxon>Pseudomonadati</taxon>
        <taxon>Pseudomonadota</taxon>
        <taxon>Alphaproteobacteria</taxon>
        <taxon>Rhodospirillales</taxon>
        <taxon>Rhodovibrionaceae</taxon>
        <taxon>Rhodovibrio</taxon>
    </lineage>
</organism>
<dbReference type="PANTHER" id="PTHR31632">
    <property type="entry name" value="IRON TRANSPORTER FTH1"/>
    <property type="match status" value="1"/>
</dbReference>
<evidence type="ECO:0000313" key="8">
    <source>
        <dbReference type="Proteomes" id="UP000778970"/>
    </source>
</evidence>
<dbReference type="GO" id="GO:0015093">
    <property type="term" value="F:ferrous iron transmembrane transporter activity"/>
    <property type="evidence" value="ECO:0007669"/>
    <property type="project" value="TreeGrafter"/>
</dbReference>
<keyword evidence="5 6" id="KW-0472">Membrane</keyword>
<proteinExistence type="inferred from homology"/>
<evidence type="ECO:0000256" key="4">
    <source>
        <dbReference type="ARBA" id="ARBA00022989"/>
    </source>
</evidence>
<gene>
    <name evidence="7" type="ORF">CKO21_13250</name>
</gene>
<evidence type="ECO:0000256" key="3">
    <source>
        <dbReference type="ARBA" id="ARBA00022692"/>
    </source>
</evidence>
<feature type="transmembrane region" description="Helical" evidence="6">
    <location>
        <begin position="246"/>
        <end position="263"/>
    </location>
</feature>
<reference evidence="7" key="1">
    <citation type="submission" date="2017-08" db="EMBL/GenBank/DDBJ databases">
        <authorList>
            <person name="Imhoff J.F."/>
            <person name="Rahn T."/>
            <person name="Kuenzel S."/>
            <person name="Neulinger S.C."/>
        </authorList>
    </citation>
    <scope>NUCLEOTIDE SEQUENCE</scope>
    <source>
        <strain evidence="7">DSM 9154</strain>
    </source>
</reference>
<dbReference type="AlphaFoldDB" id="A0A934QJU9"/>
<keyword evidence="8" id="KW-1185">Reference proteome</keyword>
<evidence type="ECO:0000256" key="6">
    <source>
        <dbReference type="SAM" id="Phobius"/>
    </source>
</evidence>
<accession>A0A934QJU9</accession>
<feature type="transmembrane region" description="Helical" evidence="6">
    <location>
        <begin position="68"/>
        <end position="87"/>
    </location>
</feature>
<sequence length="279" mass="29061">MAGSAVIVFREVLEAALIVAIVLGATRGVVGRGRWVGGGIAIGILGAMVVAAFANGLANLLQGRGQELFNAGVLLLAVAMLAWHNAWMAAHGRQMADEMRRVGHDVKIGARPLAALGLVTALAVLREGSETVLFLYSLAASGGAWSQMMLGGALGLVAGVLVGWLLYRGLLAIPIRYFFSAVSWMVLLLACGLAATAAGFLNQAGLLPSLGLQIWDTSGVLAQDSWLGMLLHILIGYTDRPMGIQLLFYGATLLIILALMRLVNGQTKAQGAEASATNS</sequence>
<evidence type="ECO:0000256" key="2">
    <source>
        <dbReference type="ARBA" id="ARBA00008333"/>
    </source>
</evidence>